<feature type="region of interest" description="Disordered" evidence="1">
    <location>
        <begin position="37"/>
        <end position="87"/>
    </location>
</feature>
<gene>
    <name evidence="3" type="ORF">DCAR_0310860</name>
</gene>
<evidence type="ECO:0000256" key="1">
    <source>
        <dbReference type="SAM" id="MobiDB-lite"/>
    </source>
</evidence>
<dbReference type="Pfam" id="PF05627">
    <property type="entry name" value="AvrRpt-cleavage"/>
    <property type="match status" value="1"/>
</dbReference>
<dbReference type="EMBL" id="CP093345">
    <property type="protein sequence ID" value="WOG91611.1"/>
    <property type="molecule type" value="Genomic_DNA"/>
</dbReference>
<name>A0A166A857_DAUCS</name>
<accession>A0A166A857</accession>
<sequence length="102" mass="11751">MTNKKAVALPKFGEWDLKNPGTSEFSVIFEKARNAKRDGHPHKFNPNSPFFKKEAEPQWTPAYINKNNASQSQKRPKGRSRRGRPGVRRWFCCSAPTRYAES</sequence>
<evidence type="ECO:0000313" key="4">
    <source>
        <dbReference type="Proteomes" id="UP000077755"/>
    </source>
</evidence>
<dbReference type="InterPro" id="IPR008700">
    <property type="entry name" value="TypeIII_avirulence_cleave"/>
</dbReference>
<keyword evidence="4" id="KW-1185">Reference proteome</keyword>
<dbReference type="Gramene" id="KZN00862">
    <property type="protein sequence ID" value="KZN00862"/>
    <property type="gene ID" value="DCAR_009616"/>
</dbReference>
<dbReference type="Proteomes" id="UP000077755">
    <property type="component" value="Chromosome 3"/>
</dbReference>
<reference evidence="3" key="2">
    <citation type="submission" date="2022-03" db="EMBL/GenBank/DDBJ databases">
        <title>Draft title - Genomic analysis of global carrot germplasm unveils the trajectory of domestication and the origin of high carotenoid orange carrot.</title>
        <authorList>
            <person name="Iorizzo M."/>
            <person name="Ellison S."/>
            <person name="Senalik D."/>
            <person name="Macko-Podgorni A."/>
            <person name="Grzebelus D."/>
            <person name="Bostan H."/>
            <person name="Rolling W."/>
            <person name="Curaba J."/>
            <person name="Simon P."/>
        </authorList>
    </citation>
    <scope>NUCLEOTIDE SEQUENCE</scope>
    <source>
        <tissue evidence="3">Leaf</tissue>
    </source>
</reference>
<evidence type="ECO:0000259" key="2">
    <source>
        <dbReference type="Pfam" id="PF05627"/>
    </source>
</evidence>
<reference evidence="3" key="1">
    <citation type="journal article" date="2016" name="Nat. Genet.">
        <title>A high-quality carrot genome assembly provides new insights into carotenoid accumulation and asterid genome evolution.</title>
        <authorList>
            <person name="Iorizzo M."/>
            <person name="Ellison S."/>
            <person name="Senalik D."/>
            <person name="Zeng P."/>
            <person name="Satapoomin P."/>
            <person name="Huang J."/>
            <person name="Bowman M."/>
            <person name="Iovene M."/>
            <person name="Sanseverino W."/>
            <person name="Cavagnaro P."/>
            <person name="Yildiz M."/>
            <person name="Macko-Podgorni A."/>
            <person name="Moranska E."/>
            <person name="Grzebelus E."/>
            <person name="Grzebelus D."/>
            <person name="Ashrafi H."/>
            <person name="Zheng Z."/>
            <person name="Cheng S."/>
            <person name="Spooner D."/>
            <person name="Van Deynze A."/>
            <person name="Simon P."/>
        </authorList>
    </citation>
    <scope>NUCLEOTIDE SEQUENCE</scope>
    <source>
        <tissue evidence="3">Leaf</tissue>
    </source>
</reference>
<feature type="domain" description="RIN4 pathogenic type III effector avirulence factor Avr cleavage site" evidence="2">
    <location>
        <begin position="4"/>
        <end position="37"/>
    </location>
</feature>
<proteinExistence type="predicted"/>
<dbReference type="OMA" id="WFCCSAP"/>
<organism evidence="3 4">
    <name type="scientific">Daucus carota subsp. sativus</name>
    <name type="common">Carrot</name>
    <dbReference type="NCBI Taxonomy" id="79200"/>
    <lineage>
        <taxon>Eukaryota</taxon>
        <taxon>Viridiplantae</taxon>
        <taxon>Streptophyta</taxon>
        <taxon>Embryophyta</taxon>
        <taxon>Tracheophyta</taxon>
        <taxon>Spermatophyta</taxon>
        <taxon>Magnoliopsida</taxon>
        <taxon>eudicotyledons</taxon>
        <taxon>Gunneridae</taxon>
        <taxon>Pentapetalae</taxon>
        <taxon>asterids</taxon>
        <taxon>campanulids</taxon>
        <taxon>Apiales</taxon>
        <taxon>Apiaceae</taxon>
        <taxon>Apioideae</taxon>
        <taxon>Scandiceae</taxon>
        <taxon>Daucinae</taxon>
        <taxon>Daucus</taxon>
        <taxon>Daucus sect. Daucus</taxon>
    </lineage>
</organism>
<feature type="compositionally biased region" description="Basic residues" evidence="1">
    <location>
        <begin position="74"/>
        <end position="87"/>
    </location>
</feature>
<evidence type="ECO:0000313" key="3">
    <source>
        <dbReference type="EMBL" id="WOG91611.1"/>
    </source>
</evidence>
<dbReference type="AlphaFoldDB" id="A0A166A857"/>
<protein>
    <recommendedName>
        <fullName evidence="2">RIN4 pathogenic type III effector avirulence factor Avr cleavage site domain-containing protein</fullName>
    </recommendedName>
</protein>